<sequence>MACQAKQVFYVTDPSNKKIVVVCNGKRILSTDDIDDSTLDVNEISTFSSGLPNIDVENETDENHGLRVDHGEGIWENLPTV</sequence>
<dbReference type="Proteomes" id="UP001632038">
    <property type="component" value="Unassembled WGS sequence"/>
</dbReference>
<comment type="caution">
    <text evidence="1">The sequence shown here is derived from an EMBL/GenBank/DDBJ whole genome shotgun (WGS) entry which is preliminary data.</text>
</comment>
<dbReference type="EMBL" id="JAVIJP010000052">
    <property type="protein sequence ID" value="KAL3625248.1"/>
    <property type="molecule type" value="Genomic_DNA"/>
</dbReference>
<evidence type="ECO:0000313" key="1">
    <source>
        <dbReference type="EMBL" id="KAL3625248.1"/>
    </source>
</evidence>
<accession>A0ABD3C6V7</accession>
<reference evidence="2" key="1">
    <citation type="journal article" date="2024" name="IScience">
        <title>Strigolactones Initiate the Formation of Haustorium-like Structures in Castilleja.</title>
        <authorList>
            <person name="Buerger M."/>
            <person name="Peterson D."/>
            <person name="Chory J."/>
        </authorList>
    </citation>
    <scope>NUCLEOTIDE SEQUENCE [LARGE SCALE GENOMIC DNA]</scope>
</reference>
<organism evidence="1 2">
    <name type="scientific">Castilleja foliolosa</name>
    <dbReference type="NCBI Taxonomy" id="1961234"/>
    <lineage>
        <taxon>Eukaryota</taxon>
        <taxon>Viridiplantae</taxon>
        <taxon>Streptophyta</taxon>
        <taxon>Embryophyta</taxon>
        <taxon>Tracheophyta</taxon>
        <taxon>Spermatophyta</taxon>
        <taxon>Magnoliopsida</taxon>
        <taxon>eudicotyledons</taxon>
        <taxon>Gunneridae</taxon>
        <taxon>Pentapetalae</taxon>
        <taxon>asterids</taxon>
        <taxon>lamiids</taxon>
        <taxon>Lamiales</taxon>
        <taxon>Orobanchaceae</taxon>
        <taxon>Pedicularideae</taxon>
        <taxon>Castillejinae</taxon>
        <taxon>Castilleja</taxon>
    </lineage>
</organism>
<evidence type="ECO:0000313" key="2">
    <source>
        <dbReference type="Proteomes" id="UP001632038"/>
    </source>
</evidence>
<gene>
    <name evidence="1" type="ORF">CASFOL_030702</name>
</gene>
<name>A0ABD3C6V7_9LAMI</name>
<protein>
    <submittedName>
        <fullName evidence="1">Uncharacterized protein</fullName>
    </submittedName>
</protein>
<dbReference type="AlphaFoldDB" id="A0ABD3C6V7"/>
<keyword evidence="2" id="KW-1185">Reference proteome</keyword>
<proteinExistence type="predicted"/>